<dbReference type="Proteomes" id="UP000018040">
    <property type="component" value="Unassembled WGS sequence"/>
</dbReference>
<protein>
    <submittedName>
        <fullName evidence="2">Uncharacterized protein</fullName>
    </submittedName>
</protein>
<dbReference type="VEuPathDB" id="GiardiaDB:QR46_0551"/>
<feature type="region of interest" description="Disordered" evidence="1">
    <location>
        <begin position="1380"/>
        <end position="1406"/>
    </location>
</feature>
<name>V6TQC2_GIAIN</name>
<feature type="compositionally biased region" description="Low complexity" evidence="1">
    <location>
        <begin position="574"/>
        <end position="587"/>
    </location>
</feature>
<reference evidence="2 3" key="2">
    <citation type="journal article" date="2013" name="Genome Biol. Evol.">
        <title>Genome sequencing of Giardia lamblia genotypes A2 and B isolates (DH and GS) and comparative analysis with the genomes of genotypes A1 and E (WB and Pig).</title>
        <authorList>
            <person name="Adam R.D."/>
            <person name="Dahlstrom E.W."/>
            <person name="Martens C.A."/>
            <person name="Bruno D.P."/>
            <person name="Barbian K.D."/>
            <person name="Ricklefs S.M."/>
            <person name="Hernandez M.M."/>
            <person name="Narla N.P."/>
            <person name="Patel R.B."/>
            <person name="Porcella S.F."/>
            <person name="Nash T.E."/>
        </authorList>
    </citation>
    <scope>NUCLEOTIDE SEQUENCE [LARGE SCALE GENOMIC DNA]</scope>
    <source>
        <strain evidence="2 3">GS</strain>
    </source>
</reference>
<feature type="region of interest" description="Disordered" evidence="1">
    <location>
        <begin position="550"/>
        <end position="590"/>
    </location>
</feature>
<feature type="compositionally biased region" description="Basic and acidic residues" evidence="1">
    <location>
        <begin position="2138"/>
        <end position="2149"/>
    </location>
</feature>
<evidence type="ECO:0000256" key="1">
    <source>
        <dbReference type="SAM" id="MobiDB-lite"/>
    </source>
</evidence>
<feature type="region of interest" description="Disordered" evidence="1">
    <location>
        <begin position="828"/>
        <end position="847"/>
    </location>
</feature>
<dbReference type="OrthoDB" id="10255291at2759"/>
<gene>
    <name evidence="2" type="ORF">GSB_152524</name>
</gene>
<proteinExistence type="predicted"/>
<sequence>MLMASVCQAGPRVLLIHVELQNSNVLWEPVSAQIAAGYVPRLYALNYPTLAKDLPPDLKPASLGQLQLGDPMASTVTEKLLFLREFCALVSQRSSPDSKKQGKQSAPPLPDTALVPEYIVVLVANFHFYAHYATANTRLTVSQTDIADSQLTTDNVPDTDAPEVILQKRGPPQVQPHEQFALDCVRAGVCFGGVLVLHEDMNSTWITDSNFRDLLLKLGLPINYVKGVPPFTTNYNLFSYRYQHCDVDIRIRTVPFFHIRNQGKYTQFYIAYTKHDKISTIPAKDEKSFLAKVKDSFNEQLIACSIIQKDLLRILNTLLLSPQFYQRWLEDNHVSYLSDLDFCSEGYYRQKNAQGLKHILYRRINKALLPSEDIYTLPCPGDGAKGQQKSGKDQKETSDIVILPTLENFFEDKLVVLSRMQNGSFMNEFFSYDLHSRLSVDLLTCESASEPVLPKKQDSTLLSEKQSVENIYTNIFSVDLSRDTSNTSDTSRKQNKREALVSFLLSGYLNDVSRMPASDQNRVSIIMECMLRQFSALDALLQKEHEQRRSAQEALVEEQGQAATRPKSNPTQRAGSKASSSAGATAAHQPPEAQVVLEAGPPDLSALVQHLNAQTLEENRFNLGAIDTMLLSTELGDKVTSAEKDQLDNDYHASDAQDHLGNFEKKGTNSTERIGAYFPSKTNCPVSLHTEPLMAMLETSVSNRQELISISSAIISAATTGLTSLNLHTLQKSENEHESNSHKLAPSLLNAFFGVMPYKLTTTYESTVKVSGGFEFQVNNYVEADTVEKEKHINDIRLKAASYDLLAIVSLLNRLKALQAAASNQLSCKEEKSSSTAEQEAPHYSEGVEGEALESLNQIDYYHMHVKESTVPSDAKGMRGSSFNSGIQIDESYNVPPDAIVSISFGAVLMEFTHEGLDYTTILDLLSSISTYSVSVDTINRSVNLAITSDVVPLHQSKAHLLAQFKGDMFSLFNTVPMFGVWINTPLVQSVLTDESFLANNYSHIWNQYYTDIQIEQRSKSTQQAKAKDEKQPPLKDVPPEPSKDQPPVLEYVPLLPTIIPLTKRYRIPGDKFSSLQAGSFMLYDQSSRTEQSMTEGHPPNLKNVALPRGAKVDQTGAGKEKDLATKTISPLREVSCADSSIPTGDCQEPPSLSEYARPIFPLVSEFVDVSSISPPTHISLSSTGNLLNSNLVVSECFGSVGLMSNYWTKKDDALTDEVETATEPAETEQPAAPDPVFYVANRVLATYIQEPERLQLQEDDDKKKASPLLLDTTVLPDFDINIDTLATQFDLRSADTSAYVAHYSKDDTMHCIESTPASSVIYHKIINGSGLSMRVSLRPVDISPVVVAHISAPFSPTPEVDVQYAERCIERMLHENSKPCTADSSMQRSVGAAKTKKDRERESLQQIEWRRRKRKLNELKTLVDEEKARRERALPLSGTPVLGMRPISSYLHLSLASRGIYVTQIGNKVLIKYGHDLLMFLYIGQQRVKLTKIFLDVDLNVLQVSADSDPWLSLLYEFKQHYTGKTTRFSIIRLSYELRRDLVRIYAEFPTSHYAMYVDLDEAGNLEGDAVSILSTAKQDSTISSTLHPTEKTLSIPDALEGVDASKACVSDLQTISPQQIEDQDSKSSGHNAPDISMDEENTLYEDIARKGLFISQTDKLSRQFSTSFLVIFTCPTNSFYEPFRSEVANEPPMPCTGTKLLNKGNIYYAKGVHARVIDPNDPVTSYELTTVDLPIIVPYIFTPDRVMFHYCSFKNILTIAHLSDNLARKDAVEILRTTNELVDLDSKYWFEDIISNIFTIDKQIIHEDPSRFVKALKRLCTEDTHISMKTPTIFLQLPVGLMAVFDEHGGMNLIYSSASGMDTISISSNDFIQVTFGDTLRLGFFCHKADYYASICTEADTVLDANVAINATNSNVFTYRLTTQPELISATVSMLAGYPRPGLQFRTIGRDPYQFLPNIWNIFRKDEKLPRSLAHFTPGITQLVPSGDNIEIDKETVLHLGSPLPGPYSLGFQLAIDTNENIGDHTNFATVLLRLLQPESNQELKVDLHRVAADNIYLDLVQPLIFCTNPLQRAVANYTLPGYVKSIVFGKYNFVDHQFAKESCPTTKSNSEETFFGSHKSVSGSRSTSICEDVEEKSSDKSAKEEANTFASQNKDEKFGTDVGHSSFVDESKGILEDGQSTIPYLDADASSSTLTKDANTEGLVESIREEDSAAGSQMKVDFLRRGLTDLFWDSEEGQAYLTYGPEGYQECVNKYHALAETVLGKERVAEHEHLPNRSIHRCVENHLKATTLPRSLPPPYSKREEPELPVLPSIEELAEHSLFTRPLNQSETNKSIRNQLHTVATETMHAAACSNITFTAREDLRRVTIPTTYKIPYTRHVLVTPTKVRLGSMLAPADLTTARICFKNTGHMPVHLRYDLVHTEKDMPKEKRIIVDVCMTQNKGGIPPGMTATVVMKIKTPIQAGQFSTVAFFKTEEEVIAIPIEGVVQSGSPRSTLNGPHARGEQRQMHHFNTVSNINSSINGKTRTLKDITPARMCQDDDSSDGE</sequence>
<comment type="caution">
    <text evidence="2">The sequence shown here is derived from an EMBL/GenBank/DDBJ whole genome shotgun (WGS) entry which is preliminary data.</text>
</comment>
<evidence type="ECO:0000313" key="3">
    <source>
        <dbReference type="Proteomes" id="UP000018040"/>
    </source>
</evidence>
<accession>V6TQC2</accession>
<dbReference type="VEuPathDB" id="GiardiaDB:GL50581_578"/>
<evidence type="ECO:0000313" key="2">
    <source>
        <dbReference type="EMBL" id="ESU41153.1"/>
    </source>
</evidence>
<feature type="region of interest" description="Disordered" evidence="1">
    <location>
        <begin position="2129"/>
        <end position="2164"/>
    </location>
</feature>
<feature type="compositionally biased region" description="Basic and acidic residues" evidence="1">
    <location>
        <begin position="1026"/>
        <end position="1044"/>
    </location>
</feature>
<reference evidence="3" key="1">
    <citation type="submission" date="2012-02" db="EMBL/GenBank/DDBJ databases">
        <title>Genome sequencing of Giardia lamblia Genotypes A2 and B isolates (DH and GS) and comparative analysis with the genomes of Genotypes A1 and E (WB and Pig).</title>
        <authorList>
            <person name="Adam R."/>
            <person name="Dahlstrom E."/>
            <person name="Martens C."/>
            <person name="Bruno D."/>
            <person name="Barbian K."/>
            <person name="Porcella S.F."/>
            <person name="Nash T."/>
        </authorList>
    </citation>
    <scope>NUCLEOTIDE SEQUENCE</scope>
    <source>
        <strain evidence="3">GS</strain>
    </source>
</reference>
<organism evidence="2 3">
    <name type="scientific">Giardia intestinalis</name>
    <name type="common">Giardia lamblia</name>
    <dbReference type="NCBI Taxonomy" id="5741"/>
    <lineage>
        <taxon>Eukaryota</taxon>
        <taxon>Metamonada</taxon>
        <taxon>Diplomonadida</taxon>
        <taxon>Hexamitidae</taxon>
        <taxon>Giardiinae</taxon>
        <taxon>Giardia</taxon>
    </lineage>
</organism>
<dbReference type="EMBL" id="AHHH01000144">
    <property type="protein sequence ID" value="ESU41153.1"/>
    <property type="molecule type" value="Genomic_DNA"/>
</dbReference>
<dbReference type="VEuPathDB" id="GiardiaDB:DHA2_151981"/>
<dbReference type="VEuPathDB" id="GiardiaDB:GL50803_0090122"/>
<feature type="compositionally biased region" description="Polar residues" evidence="1">
    <location>
        <begin position="1380"/>
        <end position="1389"/>
    </location>
</feature>
<feature type="region of interest" description="Disordered" evidence="1">
    <location>
        <begin position="1020"/>
        <end position="1049"/>
    </location>
</feature>